<dbReference type="EMBL" id="FQUC01000023">
    <property type="protein sequence ID" value="SHG38603.1"/>
    <property type="molecule type" value="Genomic_DNA"/>
</dbReference>
<dbReference type="OrthoDB" id="9805728at2"/>
<evidence type="ECO:0000313" key="5">
    <source>
        <dbReference type="Proteomes" id="UP000184480"/>
    </source>
</evidence>
<evidence type="ECO:0000256" key="2">
    <source>
        <dbReference type="SAM" id="SignalP"/>
    </source>
</evidence>
<feature type="chain" id="PRO_5009911353" evidence="2">
    <location>
        <begin position="20"/>
        <end position="277"/>
    </location>
</feature>
<dbReference type="RefSeq" id="WP_062184551.1">
    <property type="nucleotide sequence ID" value="NZ_BBXL01000028.1"/>
</dbReference>
<protein>
    <submittedName>
        <fullName evidence="4">L-ascorbate metabolism protein UlaG, beta-lactamase superfamily</fullName>
    </submittedName>
</protein>
<reference evidence="5" key="1">
    <citation type="submission" date="2016-11" db="EMBL/GenBank/DDBJ databases">
        <authorList>
            <person name="Varghese N."/>
            <person name="Submissions S."/>
        </authorList>
    </citation>
    <scope>NUCLEOTIDE SEQUENCE [LARGE SCALE GENOMIC DNA]</scope>
    <source>
        <strain evidence="5">DSM 27370</strain>
    </source>
</reference>
<feature type="signal peptide" evidence="2">
    <location>
        <begin position="1"/>
        <end position="19"/>
    </location>
</feature>
<dbReference type="PANTHER" id="PTHR43546:SF9">
    <property type="entry name" value="L-ASCORBATE-6-PHOSPHATE LACTONASE ULAG-RELATED"/>
    <property type="match status" value="1"/>
</dbReference>
<organism evidence="4 5">
    <name type="scientific">Dysgonomonas macrotermitis</name>
    <dbReference type="NCBI Taxonomy" id="1346286"/>
    <lineage>
        <taxon>Bacteria</taxon>
        <taxon>Pseudomonadati</taxon>
        <taxon>Bacteroidota</taxon>
        <taxon>Bacteroidia</taxon>
        <taxon>Bacteroidales</taxon>
        <taxon>Dysgonomonadaceae</taxon>
        <taxon>Dysgonomonas</taxon>
    </lineage>
</organism>
<keyword evidence="1" id="KW-0378">Hydrolase</keyword>
<dbReference type="Pfam" id="PF12706">
    <property type="entry name" value="Lactamase_B_2"/>
    <property type="match status" value="1"/>
</dbReference>
<keyword evidence="2" id="KW-0732">Signal</keyword>
<dbReference type="SUPFAM" id="SSF56281">
    <property type="entry name" value="Metallo-hydrolase/oxidoreductase"/>
    <property type="match status" value="1"/>
</dbReference>
<evidence type="ECO:0000313" key="4">
    <source>
        <dbReference type="EMBL" id="SHG38603.1"/>
    </source>
</evidence>
<accession>A0A1M5JEZ8</accession>
<feature type="domain" description="Metallo-beta-lactamase" evidence="3">
    <location>
        <begin position="45"/>
        <end position="239"/>
    </location>
</feature>
<dbReference type="GO" id="GO:0016787">
    <property type="term" value="F:hydrolase activity"/>
    <property type="evidence" value="ECO:0007669"/>
    <property type="project" value="UniProtKB-KW"/>
</dbReference>
<proteinExistence type="predicted"/>
<dbReference type="InterPro" id="IPR001279">
    <property type="entry name" value="Metallo-B-lactamas"/>
</dbReference>
<dbReference type="AlphaFoldDB" id="A0A1M5JEZ8"/>
<sequence length="277" mass="30624">MKKTFLTITLALVCAFSFAQVGNTQQPSIQLIRHATLVLNYNGQKILIDPMLSPKGAFGSIRGERQTPLVDLIIPIEDITKNLDLVLVTHTHIDHFDDAAKKALDKSIPLFNQPADKEYFKGTDFRNTTTVDNSIVWNGITITRTYAQHGTGKVLEQMGDASGFVFTAPGQPTIYLVGDAVWTEEIYQNIKKYQPDYIVVNSGGALMPNFDATPIIMDADQTMSLIQESGKAKVIGVHMDAVDHCLTTREVLKKKAKEYNIGSDKLLIPNDGETINL</sequence>
<dbReference type="Proteomes" id="UP000184480">
    <property type="component" value="Unassembled WGS sequence"/>
</dbReference>
<name>A0A1M5JEZ8_9BACT</name>
<evidence type="ECO:0000256" key="1">
    <source>
        <dbReference type="ARBA" id="ARBA00022801"/>
    </source>
</evidence>
<evidence type="ECO:0000259" key="3">
    <source>
        <dbReference type="Pfam" id="PF12706"/>
    </source>
</evidence>
<gene>
    <name evidence="4" type="ORF">SAMN05444362_12314</name>
</gene>
<keyword evidence="5" id="KW-1185">Reference proteome</keyword>
<dbReference type="InterPro" id="IPR050114">
    <property type="entry name" value="UPF0173_UPF0282_UlaG_hydrolase"/>
</dbReference>
<dbReference type="Gene3D" id="3.60.15.10">
    <property type="entry name" value="Ribonuclease Z/Hydroxyacylglutathione hydrolase-like"/>
    <property type="match status" value="1"/>
</dbReference>
<dbReference type="PANTHER" id="PTHR43546">
    <property type="entry name" value="UPF0173 METAL-DEPENDENT HYDROLASE MJ1163-RELATED"/>
    <property type="match status" value="1"/>
</dbReference>
<dbReference type="InterPro" id="IPR036866">
    <property type="entry name" value="RibonucZ/Hydroxyglut_hydro"/>
</dbReference>